<dbReference type="KEGG" id="nfa:NFA_26330"/>
<evidence type="ECO:0008006" key="4">
    <source>
        <dbReference type="Google" id="ProtNLM"/>
    </source>
</evidence>
<dbReference type="Proteomes" id="UP000006820">
    <property type="component" value="Chromosome"/>
</dbReference>
<accession>Q5YWG1</accession>
<dbReference type="InterPro" id="IPR052712">
    <property type="entry name" value="Acid_resist_chaperone_HdeD"/>
</dbReference>
<feature type="transmembrane region" description="Helical" evidence="1">
    <location>
        <begin position="135"/>
        <end position="152"/>
    </location>
</feature>
<feature type="transmembrane region" description="Helical" evidence="1">
    <location>
        <begin position="20"/>
        <end position="38"/>
    </location>
</feature>
<feature type="transmembrane region" description="Helical" evidence="1">
    <location>
        <begin position="50"/>
        <end position="70"/>
    </location>
</feature>
<evidence type="ECO:0000313" key="2">
    <source>
        <dbReference type="EMBL" id="BAD57480.1"/>
    </source>
</evidence>
<dbReference type="PANTHER" id="PTHR34989:SF1">
    <property type="entry name" value="PROTEIN HDED"/>
    <property type="match status" value="1"/>
</dbReference>
<sequence length="197" mass="20206">MSDNYGGKPVSSRVRGGREAILVLGICSVALGVLVALWPGKTVPTLELLLGLYLAVSAGAQVFLAFGARFAMPLRALLLVSGLLSVILAVLALSGGNSIPTLSMWLGLGWAMRGVSQATVAVWDEQLSEPLRLELAGVAALVIGIVVLLWPLESTMALGFVAAAGLLAIGTAELGVAGVGRAEARAVWANRIAVPRG</sequence>
<dbReference type="AlphaFoldDB" id="Q5YWG1"/>
<dbReference type="RefSeq" id="WP_011209165.1">
    <property type="nucleotide sequence ID" value="NC_006361.1"/>
</dbReference>
<keyword evidence="3" id="KW-1185">Reference proteome</keyword>
<dbReference type="OrthoDB" id="4550675at2"/>
<dbReference type="STRING" id="247156.NFA_26330"/>
<keyword evidence="1" id="KW-0472">Membrane</keyword>
<feature type="transmembrane region" description="Helical" evidence="1">
    <location>
        <begin position="158"/>
        <end position="179"/>
    </location>
</feature>
<dbReference type="HOGENOM" id="CLU_091585_4_0_11"/>
<keyword evidence="1" id="KW-0812">Transmembrane</keyword>
<organism evidence="2 3">
    <name type="scientific">Nocardia farcinica (strain IFM 10152)</name>
    <dbReference type="NCBI Taxonomy" id="247156"/>
    <lineage>
        <taxon>Bacteria</taxon>
        <taxon>Bacillati</taxon>
        <taxon>Actinomycetota</taxon>
        <taxon>Actinomycetes</taxon>
        <taxon>Mycobacteriales</taxon>
        <taxon>Nocardiaceae</taxon>
        <taxon>Nocardia</taxon>
    </lineage>
</organism>
<evidence type="ECO:0000313" key="3">
    <source>
        <dbReference type="Proteomes" id="UP000006820"/>
    </source>
</evidence>
<feature type="transmembrane region" description="Helical" evidence="1">
    <location>
        <begin position="77"/>
        <end position="96"/>
    </location>
</feature>
<dbReference type="GeneID" id="61133374"/>
<evidence type="ECO:0000256" key="1">
    <source>
        <dbReference type="SAM" id="Phobius"/>
    </source>
</evidence>
<dbReference type="EMBL" id="AP006618">
    <property type="protein sequence ID" value="BAD57480.1"/>
    <property type="molecule type" value="Genomic_DNA"/>
</dbReference>
<dbReference type="GO" id="GO:0005886">
    <property type="term" value="C:plasma membrane"/>
    <property type="evidence" value="ECO:0007669"/>
    <property type="project" value="TreeGrafter"/>
</dbReference>
<reference evidence="2 3" key="1">
    <citation type="journal article" date="2004" name="Proc. Natl. Acad. Sci. U.S.A.">
        <title>The complete genomic sequence of Nocardia farcinica IFM 10152.</title>
        <authorList>
            <person name="Ishikawa J."/>
            <person name="Yamashita A."/>
            <person name="Mikami Y."/>
            <person name="Hoshino Y."/>
            <person name="Kurita H."/>
            <person name="Hotta K."/>
            <person name="Shiba T."/>
            <person name="Hattori M."/>
        </authorList>
    </citation>
    <scope>NUCLEOTIDE SEQUENCE [LARGE SCALE GENOMIC DNA]</scope>
    <source>
        <strain evidence="2 3">IFM 10152</strain>
    </source>
</reference>
<dbReference type="PANTHER" id="PTHR34989">
    <property type="entry name" value="PROTEIN HDED"/>
    <property type="match status" value="1"/>
</dbReference>
<name>Q5YWG1_NOCFA</name>
<dbReference type="InterPro" id="IPR005325">
    <property type="entry name" value="DUF308_memb"/>
</dbReference>
<gene>
    <name evidence="2" type="ordered locus">NFA_26330</name>
</gene>
<protein>
    <recommendedName>
        <fullName evidence="4">Acid-resistance membrane protein</fullName>
    </recommendedName>
</protein>
<proteinExistence type="predicted"/>
<dbReference type="Pfam" id="PF03729">
    <property type="entry name" value="DUF308"/>
    <property type="match status" value="2"/>
</dbReference>
<dbReference type="eggNOG" id="COG3247">
    <property type="taxonomic scope" value="Bacteria"/>
</dbReference>
<keyword evidence="1" id="KW-1133">Transmembrane helix</keyword>